<dbReference type="GO" id="GO:0005886">
    <property type="term" value="C:plasma membrane"/>
    <property type="evidence" value="ECO:0007669"/>
    <property type="project" value="TreeGrafter"/>
</dbReference>
<reference evidence="7 8" key="1">
    <citation type="submission" date="2024-05" db="EMBL/GenBank/DDBJ databases">
        <authorList>
            <person name="Wallberg A."/>
        </authorList>
    </citation>
    <scope>NUCLEOTIDE SEQUENCE [LARGE SCALE GENOMIC DNA]</scope>
</reference>
<evidence type="ECO:0000256" key="3">
    <source>
        <dbReference type="ARBA" id="ARBA00022692"/>
    </source>
</evidence>
<dbReference type="EMBL" id="CAXKWB010005573">
    <property type="protein sequence ID" value="CAL4079094.1"/>
    <property type="molecule type" value="Genomic_DNA"/>
</dbReference>
<evidence type="ECO:0000256" key="2">
    <source>
        <dbReference type="ARBA" id="ARBA00006840"/>
    </source>
</evidence>
<sequence>MALDTGMKCIKYLLFMFNMVFVICGMALIIVGAVIEAFYRSYLDFLSPDYMSAPSILITVGCLIFVVGFFGCCGAIKESHCMVVTFAVLLCMIFTVQLAGGITSYVFRTDVEGFLNTNMKKTMMQFNMTNKGIYRTWRVIQHDHKCCGTDNYRDWEATIYGDMVNGVPDDCCKEITIDCGHNIFDANPEEVEQKIYIDGCFESLRYNLVDKALVLGGVAIGIAFVELIGVAFACCLAKSLKHQYQTV</sequence>
<feature type="transmembrane region" description="Helical" evidence="6">
    <location>
        <begin position="12"/>
        <end position="35"/>
    </location>
</feature>
<protein>
    <recommendedName>
        <fullName evidence="6">Tetraspanin</fullName>
    </recommendedName>
</protein>
<keyword evidence="4 6" id="KW-1133">Transmembrane helix</keyword>
<feature type="transmembrane region" description="Helical" evidence="6">
    <location>
        <begin position="83"/>
        <end position="107"/>
    </location>
</feature>
<dbReference type="Gene3D" id="1.10.1450.10">
    <property type="entry name" value="Tetraspanin"/>
    <property type="match status" value="1"/>
</dbReference>
<evidence type="ECO:0000256" key="1">
    <source>
        <dbReference type="ARBA" id="ARBA00004141"/>
    </source>
</evidence>
<dbReference type="PIRSF" id="PIRSF002419">
    <property type="entry name" value="Tetraspanin"/>
    <property type="match status" value="1"/>
</dbReference>
<evidence type="ECO:0000256" key="6">
    <source>
        <dbReference type="RuleBase" id="RU361218"/>
    </source>
</evidence>
<keyword evidence="5 6" id="KW-0472">Membrane</keyword>
<dbReference type="AlphaFoldDB" id="A0AAV2QEX9"/>
<dbReference type="PANTHER" id="PTHR19282">
    <property type="entry name" value="TETRASPANIN"/>
    <property type="match status" value="1"/>
</dbReference>
<name>A0AAV2QEX9_MEGNR</name>
<dbReference type="InterPro" id="IPR008952">
    <property type="entry name" value="Tetraspanin_EC2_sf"/>
</dbReference>
<comment type="caution">
    <text evidence="7">The sequence shown here is derived from an EMBL/GenBank/DDBJ whole genome shotgun (WGS) entry which is preliminary data.</text>
</comment>
<evidence type="ECO:0000313" key="7">
    <source>
        <dbReference type="EMBL" id="CAL4079094.1"/>
    </source>
</evidence>
<dbReference type="InterPro" id="IPR000301">
    <property type="entry name" value="Tetraspanin_animals"/>
</dbReference>
<comment type="similarity">
    <text evidence="2 6">Belongs to the tetraspanin (TM4SF) family.</text>
</comment>
<keyword evidence="3 6" id="KW-0812">Transmembrane</keyword>
<dbReference type="PRINTS" id="PR00259">
    <property type="entry name" value="TMFOUR"/>
</dbReference>
<evidence type="ECO:0000256" key="4">
    <source>
        <dbReference type="ARBA" id="ARBA00022989"/>
    </source>
</evidence>
<dbReference type="Proteomes" id="UP001497623">
    <property type="component" value="Unassembled WGS sequence"/>
</dbReference>
<keyword evidence="8" id="KW-1185">Reference proteome</keyword>
<proteinExistence type="inferred from homology"/>
<dbReference type="SUPFAM" id="SSF48652">
    <property type="entry name" value="Tetraspanin"/>
    <property type="match status" value="1"/>
</dbReference>
<dbReference type="PANTHER" id="PTHR19282:SF456">
    <property type="entry name" value="CD63 MOLECULE"/>
    <property type="match status" value="1"/>
</dbReference>
<organism evidence="7 8">
    <name type="scientific">Meganyctiphanes norvegica</name>
    <name type="common">Northern krill</name>
    <name type="synonym">Thysanopoda norvegica</name>
    <dbReference type="NCBI Taxonomy" id="48144"/>
    <lineage>
        <taxon>Eukaryota</taxon>
        <taxon>Metazoa</taxon>
        <taxon>Ecdysozoa</taxon>
        <taxon>Arthropoda</taxon>
        <taxon>Crustacea</taxon>
        <taxon>Multicrustacea</taxon>
        <taxon>Malacostraca</taxon>
        <taxon>Eumalacostraca</taxon>
        <taxon>Eucarida</taxon>
        <taxon>Euphausiacea</taxon>
        <taxon>Euphausiidae</taxon>
        <taxon>Meganyctiphanes</taxon>
    </lineage>
</organism>
<feature type="transmembrane region" description="Helical" evidence="6">
    <location>
        <begin position="55"/>
        <end position="76"/>
    </location>
</feature>
<feature type="transmembrane region" description="Helical" evidence="6">
    <location>
        <begin position="212"/>
        <end position="237"/>
    </location>
</feature>
<evidence type="ECO:0000256" key="5">
    <source>
        <dbReference type="ARBA" id="ARBA00023136"/>
    </source>
</evidence>
<dbReference type="InterPro" id="IPR018503">
    <property type="entry name" value="Tetraspanin_CS"/>
</dbReference>
<gene>
    <name evidence="7" type="ORF">MNOR_LOCUS10840</name>
</gene>
<comment type="subcellular location">
    <subcellularLocation>
        <location evidence="1 6">Membrane</location>
        <topology evidence="1 6">Multi-pass membrane protein</topology>
    </subcellularLocation>
</comment>
<accession>A0AAV2QEX9</accession>
<dbReference type="Pfam" id="PF00335">
    <property type="entry name" value="Tetraspanin"/>
    <property type="match status" value="1"/>
</dbReference>
<dbReference type="PROSITE" id="PS00421">
    <property type="entry name" value="TM4_1"/>
    <property type="match status" value="1"/>
</dbReference>
<evidence type="ECO:0000313" key="8">
    <source>
        <dbReference type="Proteomes" id="UP001497623"/>
    </source>
</evidence>
<dbReference type="InterPro" id="IPR018499">
    <property type="entry name" value="Tetraspanin/Peripherin"/>
</dbReference>